<organism evidence="2 3">
    <name type="scientific">Kribbella solani</name>
    <dbReference type="NCBI Taxonomy" id="236067"/>
    <lineage>
        <taxon>Bacteria</taxon>
        <taxon>Bacillati</taxon>
        <taxon>Actinomycetota</taxon>
        <taxon>Actinomycetes</taxon>
        <taxon>Propionibacteriales</taxon>
        <taxon>Kribbellaceae</taxon>
        <taxon>Kribbella</taxon>
    </lineage>
</organism>
<evidence type="ECO:0000256" key="1">
    <source>
        <dbReference type="SAM" id="MobiDB-lite"/>
    </source>
</evidence>
<proteinExistence type="predicted"/>
<dbReference type="RefSeq" id="WP_184832201.1">
    <property type="nucleotide sequence ID" value="NZ_BAAAVN010000015.1"/>
</dbReference>
<accession>A0A841DMV2</accession>
<dbReference type="AlphaFoldDB" id="A0A841DMV2"/>
<evidence type="ECO:0000313" key="3">
    <source>
        <dbReference type="Proteomes" id="UP000558997"/>
    </source>
</evidence>
<dbReference type="EMBL" id="JACHNF010000001">
    <property type="protein sequence ID" value="MBB5977990.1"/>
    <property type="molecule type" value="Genomic_DNA"/>
</dbReference>
<evidence type="ECO:0000313" key="2">
    <source>
        <dbReference type="EMBL" id="MBB5977990.1"/>
    </source>
</evidence>
<protein>
    <submittedName>
        <fullName evidence="2">Uncharacterized protein</fullName>
    </submittedName>
</protein>
<keyword evidence="3" id="KW-1185">Reference proteome</keyword>
<sequence length="413" mass="44413">MAIRFGRGKNKPVYTGINTQEQQQSIDKIRSLRRNSRGHRPDADALDSRDIEVGSRIERIALITRELSGLPGGGNGWWHAERSRRDDLQIWFDRNSRPVGPEGTLNVGGRAWEVIGEMTGQSRAGFGQPAFGSAVEEQRDVLFALVAEEADRAAIGAPDAPPHRPPYEASGPGYPRQRLNSLAVSEIWLQQKFGEVVDAMRTDGIVSDQTARRLLAQAPKDVAVVASYGRALADGTLDPKSYQERTARPANLQLSRSATAVQGLLDDLAKQAGANPRLFIREVHLASPPQKSWQIAGRLLANSPLQAQSPEKYLETKEQLSVVVEAQLGTLTATAPRDPEAAREQARAGILEALGKLEAAAATPEAPAVQEKFIDPRVGVAQPGGASAPPPGSAGGARPDHLKSHNHGQQLGS</sequence>
<feature type="compositionally biased region" description="Polar residues" evidence="1">
    <location>
        <begin position="16"/>
        <end position="25"/>
    </location>
</feature>
<feature type="region of interest" description="Disordered" evidence="1">
    <location>
        <begin position="1"/>
        <end position="25"/>
    </location>
</feature>
<feature type="compositionally biased region" description="Basic residues" evidence="1">
    <location>
        <begin position="1"/>
        <end position="10"/>
    </location>
</feature>
<dbReference type="Proteomes" id="UP000558997">
    <property type="component" value="Unassembled WGS sequence"/>
</dbReference>
<name>A0A841DMV2_9ACTN</name>
<comment type="caution">
    <text evidence="2">The sequence shown here is derived from an EMBL/GenBank/DDBJ whole genome shotgun (WGS) entry which is preliminary data.</text>
</comment>
<feature type="region of interest" description="Disordered" evidence="1">
    <location>
        <begin position="362"/>
        <end position="413"/>
    </location>
</feature>
<reference evidence="2 3" key="1">
    <citation type="submission" date="2020-08" db="EMBL/GenBank/DDBJ databases">
        <title>Sequencing the genomes of 1000 actinobacteria strains.</title>
        <authorList>
            <person name="Klenk H.-P."/>
        </authorList>
    </citation>
    <scope>NUCLEOTIDE SEQUENCE [LARGE SCALE GENOMIC DNA]</scope>
    <source>
        <strain evidence="2 3">DSM 17294</strain>
    </source>
</reference>
<gene>
    <name evidence="2" type="ORF">HDA44_001331</name>
</gene>